<keyword evidence="4" id="KW-0564">Palmitate</keyword>
<keyword evidence="2 4" id="KW-0472">Membrane</keyword>
<gene>
    <name evidence="4" type="primary">bamB</name>
    <name evidence="7" type="ORF">BOW53_01060</name>
</gene>
<sequence length="384" mass="41230">MSKFRFAPLLLSVLLLQGCGSMFLGEDNTAPAAELTDFDTTVKVDEIWERSAGSGSRGDRANLVVALSGERVYAAEFDGDVMAFDANNGDRVWIHDTDSTIGGGVGVGEGLVLVGTSDAEVVALSVENGDELWRSKVSSEVLSVPRAAEGVVVTQTIDGKMFGLDAKDGKRLWIYDRTVPTLTLRGTSSPVLAPGLVISGFASGKLTAISLKDGKPLWERRISVPSGRSELERMVDIDADPLVMGNEIYVSTYQGRVAAVDLLSGKLRWVRELPSRAGLGGDYGQIYVTDDSGHVWALERANGRSIWKQDKLTNRSVSTPAVVGNYVVVGDYEGYLHWMDRTDGHLVARTRVGSSGISAAPIVENEMLFVLGRGGDLAAYKIAE</sequence>
<feature type="domain" description="Pyrrolo-quinoline quinone repeat" evidence="6">
    <location>
        <begin position="319"/>
        <end position="382"/>
    </location>
</feature>
<dbReference type="Pfam" id="PF13360">
    <property type="entry name" value="PQQ_2"/>
    <property type="match status" value="2"/>
</dbReference>
<dbReference type="PANTHER" id="PTHR34512:SF30">
    <property type="entry name" value="OUTER MEMBRANE PROTEIN ASSEMBLY FACTOR BAMB"/>
    <property type="match status" value="1"/>
</dbReference>
<evidence type="ECO:0000256" key="4">
    <source>
        <dbReference type="HAMAP-Rule" id="MF_00923"/>
    </source>
</evidence>
<accession>A0A1T2LAR5</accession>
<dbReference type="EMBL" id="MPRL01000002">
    <property type="protein sequence ID" value="OOZ42199.1"/>
    <property type="molecule type" value="Genomic_DNA"/>
</dbReference>
<dbReference type="InterPro" id="IPR017687">
    <property type="entry name" value="BamB"/>
</dbReference>
<comment type="subunit">
    <text evidence="4">Part of the Bam complex.</text>
</comment>
<comment type="subcellular location">
    <subcellularLocation>
        <location evidence="4">Cell outer membrane</location>
        <topology evidence="4">Lipid-anchor</topology>
    </subcellularLocation>
</comment>
<dbReference type="InterPro" id="IPR002372">
    <property type="entry name" value="PQQ_rpt_dom"/>
</dbReference>
<evidence type="ECO:0000313" key="8">
    <source>
        <dbReference type="Proteomes" id="UP000191110"/>
    </source>
</evidence>
<dbReference type="OrthoDB" id="5173551at2"/>
<evidence type="ECO:0000256" key="3">
    <source>
        <dbReference type="ARBA" id="ARBA00023237"/>
    </source>
</evidence>
<evidence type="ECO:0000259" key="6">
    <source>
        <dbReference type="Pfam" id="PF13360"/>
    </source>
</evidence>
<keyword evidence="3 4" id="KW-0998">Cell outer membrane</keyword>
<dbReference type="GO" id="GO:0009279">
    <property type="term" value="C:cell outer membrane"/>
    <property type="evidence" value="ECO:0007669"/>
    <property type="project" value="UniProtKB-SubCell"/>
</dbReference>
<dbReference type="AlphaFoldDB" id="A0A1T2LAR5"/>
<keyword evidence="1 4" id="KW-0732">Signal</keyword>
<dbReference type="Gene3D" id="2.130.10.10">
    <property type="entry name" value="YVTN repeat-like/Quinoprotein amine dehydrogenase"/>
    <property type="match status" value="1"/>
</dbReference>
<protein>
    <recommendedName>
        <fullName evidence="4">Outer membrane protein assembly factor BamB</fullName>
    </recommendedName>
</protein>
<dbReference type="GO" id="GO:0043165">
    <property type="term" value="P:Gram-negative-bacterium-type cell outer membrane assembly"/>
    <property type="evidence" value="ECO:0007669"/>
    <property type="project" value="UniProtKB-UniRule"/>
</dbReference>
<feature type="chain" id="PRO_5013412057" description="Outer membrane protein assembly factor BamB" evidence="5">
    <location>
        <begin position="25"/>
        <end position="384"/>
    </location>
</feature>
<dbReference type="InterPro" id="IPR015943">
    <property type="entry name" value="WD40/YVTN_repeat-like_dom_sf"/>
</dbReference>
<dbReference type="RefSeq" id="WP_078482226.1">
    <property type="nucleotide sequence ID" value="NZ_MPRL01000002.1"/>
</dbReference>
<name>A0A1T2LAR5_9GAMM</name>
<dbReference type="PROSITE" id="PS51257">
    <property type="entry name" value="PROKAR_LIPOPROTEIN"/>
    <property type="match status" value="1"/>
</dbReference>
<dbReference type="GO" id="GO:0051205">
    <property type="term" value="P:protein insertion into membrane"/>
    <property type="evidence" value="ECO:0007669"/>
    <property type="project" value="UniProtKB-UniRule"/>
</dbReference>
<dbReference type="SMART" id="SM00564">
    <property type="entry name" value="PQQ"/>
    <property type="match status" value="7"/>
</dbReference>
<reference evidence="7 8" key="1">
    <citation type="submission" date="2016-11" db="EMBL/GenBank/DDBJ databases">
        <title>Mixed transmission modes and dynamic genome evolution in an obligate animal-bacterial symbiosis.</title>
        <authorList>
            <person name="Russell S.L."/>
            <person name="Corbett-Detig R.B."/>
            <person name="Cavanaugh C.M."/>
        </authorList>
    </citation>
    <scope>NUCLEOTIDE SEQUENCE [LARGE SCALE GENOMIC DNA]</scope>
    <source>
        <strain evidence="7">Sveles-Q1</strain>
    </source>
</reference>
<keyword evidence="4" id="KW-0449">Lipoprotein</keyword>
<dbReference type="InterPro" id="IPR018391">
    <property type="entry name" value="PQQ_b-propeller_rpt"/>
</dbReference>
<dbReference type="SUPFAM" id="SSF50998">
    <property type="entry name" value="Quinoprotein alcohol dehydrogenase-like"/>
    <property type="match status" value="1"/>
</dbReference>
<comment type="function">
    <text evidence="4">Part of the outer membrane protein assembly complex, which is involved in assembly and insertion of beta-barrel proteins into the outer membrane.</text>
</comment>
<organism evidence="7 8">
    <name type="scientific">Solemya pervernicosa gill symbiont</name>
    <dbReference type="NCBI Taxonomy" id="642797"/>
    <lineage>
        <taxon>Bacteria</taxon>
        <taxon>Pseudomonadati</taxon>
        <taxon>Pseudomonadota</taxon>
        <taxon>Gammaproteobacteria</taxon>
        <taxon>sulfur-oxidizing symbionts</taxon>
    </lineage>
</organism>
<keyword evidence="8" id="KW-1185">Reference proteome</keyword>
<evidence type="ECO:0000256" key="2">
    <source>
        <dbReference type="ARBA" id="ARBA00023136"/>
    </source>
</evidence>
<proteinExistence type="inferred from homology"/>
<dbReference type="NCBIfam" id="TIGR03300">
    <property type="entry name" value="assembly_YfgL"/>
    <property type="match status" value="1"/>
</dbReference>
<dbReference type="HAMAP" id="MF_00923">
    <property type="entry name" value="OM_assembly_BamB"/>
    <property type="match status" value="1"/>
</dbReference>
<dbReference type="Proteomes" id="UP000191110">
    <property type="component" value="Unassembled WGS sequence"/>
</dbReference>
<dbReference type="InterPro" id="IPR011047">
    <property type="entry name" value="Quinoprotein_ADH-like_sf"/>
</dbReference>
<comment type="caution">
    <text evidence="7">The sequence shown here is derived from an EMBL/GenBank/DDBJ whole genome shotgun (WGS) entry which is preliminary data.</text>
</comment>
<dbReference type="PANTHER" id="PTHR34512">
    <property type="entry name" value="CELL SURFACE PROTEIN"/>
    <property type="match status" value="1"/>
</dbReference>
<feature type="signal peptide" evidence="5">
    <location>
        <begin position="1"/>
        <end position="24"/>
    </location>
</feature>
<evidence type="ECO:0000256" key="1">
    <source>
        <dbReference type="ARBA" id="ARBA00022729"/>
    </source>
</evidence>
<comment type="similarity">
    <text evidence="4">Belongs to the BamB family.</text>
</comment>
<evidence type="ECO:0000256" key="5">
    <source>
        <dbReference type="SAM" id="SignalP"/>
    </source>
</evidence>
<feature type="domain" description="Pyrrolo-quinoline quinone repeat" evidence="6">
    <location>
        <begin position="78"/>
        <end position="309"/>
    </location>
</feature>
<evidence type="ECO:0000313" key="7">
    <source>
        <dbReference type="EMBL" id="OOZ42199.1"/>
    </source>
</evidence>